<feature type="transmembrane region" description="Helical" evidence="1">
    <location>
        <begin position="6"/>
        <end position="27"/>
    </location>
</feature>
<keyword evidence="1" id="KW-1133">Transmembrane helix</keyword>
<sequence>MGLFFLIRTAGLLMMLTGAALLCYIPYETLYRKILRLREITQLDFSICDFIMFALLPKTYQKCQLSYWSVWSECERGNATTTRYRLIPFGKCHKQTDIKPCRCPPSRSKKFNFIDFGCIGDVRLKLLDVAGLQRIKIDDDAVFLHTAMLSRCENFDTYQTDSGTTRSLYANQSDSR</sequence>
<accession>A0A915C770</accession>
<reference evidence="3" key="1">
    <citation type="submission" date="2022-11" db="UniProtKB">
        <authorList>
            <consortium name="WormBaseParasite"/>
        </authorList>
    </citation>
    <scope>IDENTIFICATION</scope>
</reference>
<evidence type="ECO:0000313" key="2">
    <source>
        <dbReference type="Proteomes" id="UP000887569"/>
    </source>
</evidence>
<protein>
    <submittedName>
        <fullName evidence="3">Uncharacterized protein</fullName>
    </submittedName>
</protein>
<dbReference type="AlphaFoldDB" id="A0A915C770"/>
<keyword evidence="1" id="KW-0472">Membrane</keyword>
<keyword evidence="2" id="KW-1185">Reference proteome</keyword>
<name>A0A915C770_PARUN</name>
<keyword evidence="1" id="KW-0812">Transmembrane</keyword>
<proteinExistence type="predicted"/>
<evidence type="ECO:0000313" key="3">
    <source>
        <dbReference type="WBParaSite" id="PgR091_g031_t02"/>
    </source>
</evidence>
<evidence type="ECO:0000256" key="1">
    <source>
        <dbReference type="SAM" id="Phobius"/>
    </source>
</evidence>
<dbReference type="Proteomes" id="UP000887569">
    <property type="component" value="Unplaced"/>
</dbReference>
<organism evidence="2 3">
    <name type="scientific">Parascaris univalens</name>
    <name type="common">Nematode worm</name>
    <dbReference type="NCBI Taxonomy" id="6257"/>
    <lineage>
        <taxon>Eukaryota</taxon>
        <taxon>Metazoa</taxon>
        <taxon>Ecdysozoa</taxon>
        <taxon>Nematoda</taxon>
        <taxon>Chromadorea</taxon>
        <taxon>Rhabditida</taxon>
        <taxon>Spirurina</taxon>
        <taxon>Ascaridomorpha</taxon>
        <taxon>Ascaridoidea</taxon>
        <taxon>Ascarididae</taxon>
        <taxon>Parascaris</taxon>
    </lineage>
</organism>
<dbReference type="WBParaSite" id="PgR091_g031_t02">
    <property type="protein sequence ID" value="PgR091_g031_t02"/>
    <property type="gene ID" value="PgR091_g031"/>
</dbReference>